<keyword evidence="7" id="KW-0663">Pyridoxal phosphate</keyword>
<protein>
    <recommendedName>
        <fullName evidence="3">cysteine desulfurase</fullName>
        <ecNumber evidence="3">2.8.1.7</ecNumber>
    </recommendedName>
</protein>
<dbReference type="eggNOG" id="COG1104">
    <property type="taxonomic scope" value="Bacteria"/>
</dbReference>
<evidence type="ECO:0000256" key="6">
    <source>
        <dbReference type="ARBA" id="ARBA00022723"/>
    </source>
</evidence>
<reference evidence="12 13" key="1">
    <citation type="journal article" date="2009" name="PLoS ONE">
        <title>The complete genome of Teredinibacter turnerae T7901: an intracellular endosymbiont of marine wood-boring bivalves (shipworms).</title>
        <authorList>
            <person name="Yang J.C."/>
            <person name="Madupu R."/>
            <person name="Durkin A.S."/>
            <person name="Ekborg N.A."/>
            <person name="Pedamallu C.S."/>
            <person name="Hostetler J.B."/>
            <person name="Radune D."/>
            <person name="Toms B.S."/>
            <person name="Henrissat B."/>
            <person name="Coutinho P.M."/>
            <person name="Schwarz S."/>
            <person name="Field L."/>
            <person name="Trindade-Silva A.E."/>
            <person name="Soares C.A.G."/>
            <person name="Elshahawi S."/>
            <person name="Hanora A."/>
            <person name="Schmidt E.W."/>
            <person name="Haygood M.G."/>
            <person name="Posfai J."/>
            <person name="Benner J."/>
            <person name="Madinger C."/>
            <person name="Nove J."/>
            <person name="Anton B."/>
            <person name="Chaudhary K."/>
            <person name="Foster J."/>
            <person name="Holman A."/>
            <person name="Kumar S."/>
            <person name="Lessard P.A."/>
            <person name="Luyten Y.A."/>
            <person name="Slatko B."/>
            <person name="Wood N."/>
            <person name="Wu B."/>
            <person name="Teplitski M."/>
            <person name="Mougous J.D."/>
            <person name="Ward N."/>
            <person name="Eisen J.A."/>
            <person name="Badger J.H."/>
            <person name="Distel D.L."/>
        </authorList>
    </citation>
    <scope>NUCLEOTIDE SEQUENCE [LARGE SCALE GENOMIC DNA]</scope>
    <source>
        <strain evidence="13">ATCC 39867 / T7901</strain>
    </source>
</reference>
<dbReference type="STRING" id="377629.TERTU_2648"/>
<dbReference type="InterPro" id="IPR000192">
    <property type="entry name" value="Aminotrans_V_dom"/>
</dbReference>
<dbReference type="Gene3D" id="3.90.1150.10">
    <property type="entry name" value="Aspartate Aminotransferase, domain 1"/>
    <property type="match status" value="1"/>
</dbReference>
<dbReference type="Gene3D" id="3.40.640.10">
    <property type="entry name" value="Type I PLP-dependent aspartate aminotransferase-like (Major domain)"/>
    <property type="match status" value="1"/>
</dbReference>
<name>C5BLX3_TERTT</name>
<dbReference type="GO" id="GO:0051537">
    <property type="term" value="F:2 iron, 2 sulfur cluster binding"/>
    <property type="evidence" value="ECO:0007669"/>
    <property type="project" value="UniProtKB-KW"/>
</dbReference>
<comment type="cofactor">
    <cofactor evidence="1">
        <name>pyridoxal 5'-phosphate</name>
        <dbReference type="ChEBI" id="CHEBI:597326"/>
    </cofactor>
</comment>
<accession>C5BLX3</accession>
<dbReference type="InterPro" id="IPR015422">
    <property type="entry name" value="PyrdxlP-dep_Trfase_small"/>
</dbReference>
<dbReference type="AlphaFoldDB" id="C5BLX3"/>
<comment type="similarity">
    <text evidence="2">Belongs to the class-V pyridoxal-phosphate-dependent aminotransferase family. NifS/IscS subfamily.</text>
</comment>
<keyword evidence="8" id="KW-0408">Iron</keyword>
<evidence type="ECO:0000256" key="7">
    <source>
        <dbReference type="ARBA" id="ARBA00022898"/>
    </source>
</evidence>
<dbReference type="FunFam" id="3.40.640.10:FF:000003">
    <property type="entry name" value="Cysteine desulfurase IscS"/>
    <property type="match status" value="1"/>
</dbReference>
<dbReference type="NCBIfam" id="NF010611">
    <property type="entry name" value="PRK14012.1"/>
    <property type="match status" value="1"/>
</dbReference>
<evidence type="ECO:0000313" key="13">
    <source>
        <dbReference type="Proteomes" id="UP000009080"/>
    </source>
</evidence>
<evidence type="ECO:0000256" key="9">
    <source>
        <dbReference type="ARBA" id="ARBA00023014"/>
    </source>
</evidence>
<dbReference type="GO" id="GO:0046872">
    <property type="term" value="F:metal ion binding"/>
    <property type="evidence" value="ECO:0007669"/>
    <property type="project" value="UniProtKB-KW"/>
</dbReference>
<evidence type="ECO:0000256" key="5">
    <source>
        <dbReference type="ARBA" id="ARBA00022714"/>
    </source>
</evidence>
<evidence type="ECO:0000313" key="12">
    <source>
        <dbReference type="EMBL" id="ACR11884.1"/>
    </source>
</evidence>
<dbReference type="GO" id="GO:0031071">
    <property type="term" value="F:cysteine desulfurase activity"/>
    <property type="evidence" value="ECO:0007669"/>
    <property type="project" value="UniProtKB-EC"/>
</dbReference>
<dbReference type="PANTHER" id="PTHR11601">
    <property type="entry name" value="CYSTEINE DESULFURYLASE FAMILY MEMBER"/>
    <property type="match status" value="1"/>
</dbReference>
<dbReference type="SUPFAM" id="SSF53383">
    <property type="entry name" value="PLP-dependent transferases"/>
    <property type="match status" value="1"/>
</dbReference>
<dbReference type="OrthoDB" id="9808002at2"/>
<sequence length="391" mass="41950">MRKPVYLDYAATTPVDDRVAEAMMGCLTMAGNFANPASRSHMYGWKAEEAVEVARGELADLVAADPREIVWTSGATESNNLAIKGVAELERPSDVHFVTSLIEHKAVLDCFKHLESQGYKVTYLQPGRDGRVTADMVASALQPNTRLVSVMFVNNEIGVVNEIDAIARICREQGVLLHVDAAQAAGKIKIDVGELGADLMSFSAHKFYGPKGIGALYVRRKSQLKLAAQIHGGGHERGMRSGTLPTHQIVGMGAAAKIVGESLGEENARILWLRNRFLNGLCGLSGWQVNGSMDHRVAGNANVSFSGVDGEALLMSLRDLAVSTGSACTSFSVEPSYVLKVIGVSDALAHSSIRFSFGRYTTEDDVDFAAQTVCDTVSKLRGESSIASNPF</sequence>
<dbReference type="RefSeq" id="WP_015817996.1">
    <property type="nucleotide sequence ID" value="NC_012997.1"/>
</dbReference>
<evidence type="ECO:0000256" key="4">
    <source>
        <dbReference type="ARBA" id="ARBA00022679"/>
    </source>
</evidence>
<keyword evidence="9" id="KW-0411">Iron-sulfur</keyword>
<keyword evidence="5" id="KW-0001">2Fe-2S</keyword>
<keyword evidence="6" id="KW-0479">Metal-binding</keyword>
<evidence type="ECO:0000256" key="8">
    <source>
        <dbReference type="ARBA" id="ARBA00023004"/>
    </source>
</evidence>
<dbReference type="Pfam" id="PF00266">
    <property type="entry name" value="Aminotran_5"/>
    <property type="match status" value="1"/>
</dbReference>
<evidence type="ECO:0000256" key="2">
    <source>
        <dbReference type="ARBA" id="ARBA00006490"/>
    </source>
</evidence>
<organism evidence="12 13">
    <name type="scientific">Teredinibacter turnerae (strain ATCC 39867 / T7901)</name>
    <dbReference type="NCBI Taxonomy" id="377629"/>
    <lineage>
        <taxon>Bacteria</taxon>
        <taxon>Pseudomonadati</taxon>
        <taxon>Pseudomonadota</taxon>
        <taxon>Gammaproteobacteria</taxon>
        <taxon>Cellvibrionales</taxon>
        <taxon>Cellvibrionaceae</taxon>
        <taxon>Teredinibacter</taxon>
    </lineage>
</organism>
<gene>
    <name evidence="12" type="primary">iscS</name>
    <name evidence="12" type="ordered locus">TERTU_2648</name>
</gene>
<keyword evidence="4 12" id="KW-0808">Transferase</keyword>
<evidence type="ECO:0000256" key="10">
    <source>
        <dbReference type="ARBA" id="ARBA00050776"/>
    </source>
</evidence>
<dbReference type="EMBL" id="CP001614">
    <property type="protein sequence ID" value="ACR11884.1"/>
    <property type="molecule type" value="Genomic_DNA"/>
</dbReference>
<evidence type="ECO:0000256" key="3">
    <source>
        <dbReference type="ARBA" id="ARBA00012239"/>
    </source>
</evidence>
<dbReference type="Proteomes" id="UP000009080">
    <property type="component" value="Chromosome"/>
</dbReference>
<dbReference type="InterPro" id="IPR016454">
    <property type="entry name" value="Cysteine_dSase"/>
</dbReference>
<comment type="catalytic activity">
    <reaction evidence="10">
        <text>(sulfur carrier)-H + L-cysteine = (sulfur carrier)-SH + L-alanine</text>
        <dbReference type="Rhea" id="RHEA:43892"/>
        <dbReference type="Rhea" id="RHEA-COMP:14737"/>
        <dbReference type="Rhea" id="RHEA-COMP:14739"/>
        <dbReference type="ChEBI" id="CHEBI:29917"/>
        <dbReference type="ChEBI" id="CHEBI:35235"/>
        <dbReference type="ChEBI" id="CHEBI:57972"/>
        <dbReference type="ChEBI" id="CHEBI:64428"/>
        <dbReference type="EC" id="2.8.1.7"/>
    </reaction>
</comment>
<dbReference type="PIRSF" id="PIRSF005572">
    <property type="entry name" value="NifS"/>
    <property type="match status" value="1"/>
</dbReference>
<evidence type="ECO:0000259" key="11">
    <source>
        <dbReference type="Pfam" id="PF00266"/>
    </source>
</evidence>
<evidence type="ECO:0000256" key="1">
    <source>
        <dbReference type="ARBA" id="ARBA00001933"/>
    </source>
</evidence>
<dbReference type="HOGENOM" id="CLU_003433_0_2_6"/>
<dbReference type="PANTHER" id="PTHR11601:SF34">
    <property type="entry name" value="CYSTEINE DESULFURASE"/>
    <property type="match status" value="1"/>
</dbReference>
<dbReference type="EC" id="2.8.1.7" evidence="3"/>
<feature type="domain" description="Aminotransferase class V" evidence="11">
    <location>
        <begin position="5"/>
        <end position="367"/>
    </location>
</feature>
<proteinExistence type="inferred from homology"/>
<dbReference type="InterPro" id="IPR015424">
    <property type="entry name" value="PyrdxlP-dep_Trfase"/>
</dbReference>
<dbReference type="InterPro" id="IPR015421">
    <property type="entry name" value="PyrdxlP-dep_Trfase_major"/>
</dbReference>
<dbReference type="KEGG" id="ttu:TERTU_2648"/>
<keyword evidence="13" id="KW-1185">Reference proteome</keyword>